<dbReference type="InterPro" id="IPR001304">
    <property type="entry name" value="C-type_lectin-like"/>
</dbReference>
<accession>A0A7J7KA23</accession>
<dbReference type="Proteomes" id="UP000593567">
    <property type="component" value="Unassembled WGS sequence"/>
</dbReference>
<feature type="signal peptide" evidence="3">
    <location>
        <begin position="1"/>
        <end position="23"/>
    </location>
</feature>
<dbReference type="OrthoDB" id="6022136at2759"/>
<dbReference type="CDD" id="cd00041">
    <property type="entry name" value="CUB"/>
    <property type="match status" value="1"/>
</dbReference>
<evidence type="ECO:0000259" key="5">
    <source>
        <dbReference type="PROSITE" id="PS50041"/>
    </source>
</evidence>
<dbReference type="EMBL" id="VXIV02000995">
    <property type="protein sequence ID" value="KAF6034794.1"/>
    <property type="molecule type" value="Genomic_DNA"/>
</dbReference>
<dbReference type="Pfam" id="PF00431">
    <property type="entry name" value="CUB"/>
    <property type="match status" value="1"/>
</dbReference>
<protein>
    <submittedName>
        <fullName evidence="6">Uncharacterized protein</fullName>
    </submittedName>
</protein>
<evidence type="ECO:0000256" key="1">
    <source>
        <dbReference type="ARBA" id="ARBA00023157"/>
    </source>
</evidence>
<dbReference type="Gene3D" id="3.10.100.10">
    <property type="entry name" value="Mannose-Binding Protein A, subunit A"/>
    <property type="match status" value="1"/>
</dbReference>
<dbReference type="SMART" id="SM00034">
    <property type="entry name" value="CLECT"/>
    <property type="match status" value="1"/>
</dbReference>
<dbReference type="PROSITE" id="PS01180">
    <property type="entry name" value="CUB"/>
    <property type="match status" value="1"/>
</dbReference>
<comment type="caution">
    <text evidence="2">Lacks conserved residue(s) required for the propagation of feature annotation.</text>
</comment>
<evidence type="ECO:0000313" key="6">
    <source>
        <dbReference type="EMBL" id="KAF6034794.1"/>
    </source>
</evidence>
<dbReference type="SUPFAM" id="SSF56436">
    <property type="entry name" value="C-type lectin-like"/>
    <property type="match status" value="1"/>
</dbReference>
<organism evidence="6 7">
    <name type="scientific">Bugula neritina</name>
    <name type="common">Brown bryozoan</name>
    <name type="synonym">Sertularia neritina</name>
    <dbReference type="NCBI Taxonomy" id="10212"/>
    <lineage>
        <taxon>Eukaryota</taxon>
        <taxon>Metazoa</taxon>
        <taxon>Spiralia</taxon>
        <taxon>Lophotrochozoa</taxon>
        <taxon>Bryozoa</taxon>
        <taxon>Gymnolaemata</taxon>
        <taxon>Cheilostomatida</taxon>
        <taxon>Flustrina</taxon>
        <taxon>Buguloidea</taxon>
        <taxon>Bugulidae</taxon>
        <taxon>Bugula</taxon>
    </lineage>
</organism>
<feature type="domain" description="C-type lectin" evidence="5">
    <location>
        <begin position="35"/>
        <end position="166"/>
    </location>
</feature>
<proteinExistence type="predicted"/>
<dbReference type="InterPro" id="IPR016187">
    <property type="entry name" value="CTDL_fold"/>
</dbReference>
<keyword evidence="1" id="KW-1015">Disulfide bond</keyword>
<keyword evidence="3" id="KW-0732">Signal</keyword>
<dbReference type="InterPro" id="IPR000859">
    <property type="entry name" value="CUB_dom"/>
</dbReference>
<dbReference type="InterPro" id="IPR035914">
    <property type="entry name" value="Sperma_CUB_dom_sf"/>
</dbReference>
<dbReference type="Gene3D" id="2.60.120.290">
    <property type="entry name" value="Spermadhesin, CUB domain"/>
    <property type="match status" value="1"/>
</dbReference>
<comment type="caution">
    <text evidence="6">The sequence shown here is derived from an EMBL/GenBank/DDBJ whole genome shotgun (WGS) entry which is preliminary data.</text>
</comment>
<gene>
    <name evidence="6" type="ORF">EB796_006892</name>
</gene>
<dbReference type="PROSITE" id="PS50041">
    <property type="entry name" value="C_TYPE_LECTIN_2"/>
    <property type="match status" value="1"/>
</dbReference>
<dbReference type="CDD" id="cd00037">
    <property type="entry name" value="CLECT"/>
    <property type="match status" value="1"/>
</dbReference>
<evidence type="ECO:0000313" key="7">
    <source>
        <dbReference type="Proteomes" id="UP000593567"/>
    </source>
</evidence>
<dbReference type="AlphaFoldDB" id="A0A7J7KA23"/>
<name>A0A7J7KA23_BUGNE</name>
<evidence type="ECO:0000256" key="2">
    <source>
        <dbReference type="PROSITE-ProRule" id="PRU00059"/>
    </source>
</evidence>
<evidence type="ECO:0000259" key="4">
    <source>
        <dbReference type="PROSITE" id="PS01180"/>
    </source>
</evidence>
<sequence length="216" mass="24322">MLGYKYLDILALIVTCGSYQLLAQCPIGLTDVKYHESYCYSLSSDSKTWEDAAKACQQTSTHTEPGRLLSVRNSGIWPELYYWTSEIVWTSGYTRDIDDLGKPHSAATWYWANASIGVNPDTYGDLSASLSILSYPSSNSSGPCLGISRYQWKPQQCSQQHRFICELTPRYPWNYPASSYCEWFIDVGKGHAVLNFDTFELEGGSCSYDSVRVKTC</sequence>
<reference evidence="6" key="1">
    <citation type="submission" date="2020-06" db="EMBL/GenBank/DDBJ databases">
        <title>Draft genome of Bugula neritina, a colonial animal packing powerful symbionts and potential medicines.</title>
        <authorList>
            <person name="Rayko M."/>
        </authorList>
    </citation>
    <scope>NUCLEOTIDE SEQUENCE [LARGE SCALE GENOMIC DNA]</scope>
    <source>
        <strain evidence="6">Kwan_BN1</strain>
    </source>
</reference>
<feature type="domain" description="CUB" evidence="4">
    <location>
        <begin position="144"/>
        <end position="216"/>
    </location>
</feature>
<dbReference type="SUPFAM" id="SSF49854">
    <property type="entry name" value="Spermadhesin, CUB domain"/>
    <property type="match status" value="1"/>
</dbReference>
<evidence type="ECO:0000256" key="3">
    <source>
        <dbReference type="SAM" id="SignalP"/>
    </source>
</evidence>
<dbReference type="InterPro" id="IPR016186">
    <property type="entry name" value="C-type_lectin-like/link_sf"/>
</dbReference>
<feature type="chain" id="PRO_5029620733" evidence="3">
    <location>
        <begin position="24"/>
        <end position="216"/>
    </location>
</feature>
<keyword evidence="7" id="KW-1185">Reference proteome</keyword>